<feature type="transmembrane region" description="Helical" evidence="6">
    <location>
        <begin position="266"/>
        <end position="289"/>
    </location>
</feature>
<feature type="transmembrane region" description="Helical" evidence="6">
    <location>
        <begin position="301"/>
        <end position="330"/>
    </location>
</feature>
<gene>
    <name evidence="7" type="ORF">ISN26_01035</name>
</gene>
<organism evidence="7 8">
    <name type="scientific">Candidatus Amphirhobacter heronislandensis</name>
    <dbReference type="NCBI Taxonomy" id="1732024"/>
    <lineage>
        <taxon>Bacteria</taxon>
        <taxon>Pseudomonadati</taxon>
        <taxon>Pseudomonadota</taxon>
        <taxon>Gammaproteobacteria</taxon>
        <taxon>Candidatus Tethybacterales</taxon>
        <taxon>Candidatus Tethybacteraceae</taxon>
        <taxon>Candidatus Amphirhobacter</taxon>
    </lineage>
</organism>
<dbReference type="AlphaFoldDB" id="A0A930UGF6"/>
<dbReference type="EMBL" id="JADHEI010000013">
    <property type="protein sequence ID" value="MBF2734676.1"/>
    <property type="molecule type" value="Genomic_DNA"/>
</dbReference>
<evidence type="ECO:0000256" key="4">
    <source>
        <dbReference type="ARBA" id="ARBA00022989"/>
    </source>
</evidence>
<evidence type="ECO:0000313" key="7">
    <source>
        <dbReference type="EMBL" id="MBF2734676.1"/>
    </source>
</evidence>
<feature type="transmembrane region" description="Helical" evidence="6">
    <location>
        <begin position="58"/>
        <end position="80"/>
    </location>
</feature>
<dbReference type="GO" id="GO:0055085">
    <property type="term" value="P:transmembrane transport"/>
    <property type="evidence" value="ECO:0007669"/>
    <property type="project" value="TreeGrafter"/>
</dbReference>
<accession>A0A930UGF6</accession>
<dbReference type="Proteomes" id="UP000604381">
    <property type="component" value="Unassembled WGS sequence"/>
</dbReference>
<dbReference type="Pfam" id="PF01594">
    <property type="entry name" value="AI-2E_transport"/>
    <property type="match status" value="1"/>
</dbReference>
<evidence type="ECO:0000256" key="5">
    <source>
        <dbReference type="ARBA" id="ARBA00023136"/>
    </source>
</evidence>
<evidence type="ECO:0000256" key="6">
    <source>
        <dbReference type="SAM" id="Phobius"/>
    </source>
</evidence>
<feature type="transmembrane region" description="Helical" evidence="6">
    <location>
        <begin position="228"/>
        <end position="254"/>
    </location>
</feature>
<sequence>MSWRLGIWCGGAALLLALLAFAGDALAPFIAAAIMAYVGAPAVDALEKRKLPRAGGAILVVIAMLLALVLLPLLVLPIFLGQLAEALQQLPAAVAKLGAWLEAKLPSQDWRAAAPGLWQDALPHLSEAGGFAVAAVKALATQLGNVFSLVLLLLIAPLAAFYLLRDWHHVLARLHRQIPAPFRQRAKEIATVCDRSLSSFLRGQLAVIFLMIVIYCALLLAAGTPYSIAIGFLAGLLCFIPYAGFFLAFALAMLACGLHFDGWATVGWTAAALLAGTSLESFALTPHIVGDKSGLGPVAVLLALTVMGSVFGFAGLLLALPAAAVAVALWRHFLPPDPVDGAA</sequence>
<comment type="caution">
    <text evidence="7">The sequence shown here is derived from an EMBL/GenBank/DDBJ whole genome shotgun (WGS) entry which is preliminary data.</text>
</comment>
<feature type="transmembrane region" description="Helical" evidence="6">
    <location>
        <begin position="205"/>
        <end position="222"/>
    </location>
</feature>
<evidence type="ECO:0000313" key="8">
    <source>
        <dbReference type="Proteomes" id="UP000604381"/>
    </source>
</evidence>
<dbReference type="PANTHER" id="PTHR21716:SF64">
    <property type="entry name" value="AI-2 TRANSPORT PROTEIN TQSA"/>
    <property type="match status" value="1"/>
</dbReference>
<dbReference type="GO" id="GO:0016020">
    <property type="term" value="C:membrane"/>
    <property type="evidence" value="ECO:0007669"/>
    <property type="project" value="UniProtKB-SubCell"/>
</dbReference>
<name>A0A930UGF6_9GAMM</name>
<keyword evidence="8" id="KW-1185">Reference proteome</keyword>
<keyword evidence="3 6" id="KW-0812">Transmembrane</keyword>
<evidence type="ECO:0000256" key="1">
    <source>
        <dbReference type="ARBA" id="ARBA00004141"/>
    </source>
</evidence>
<keyword evidence="5 6" id="KW-0472">Membrane</keyword>
<comment type="similarity">
    <text evidence="2">Belongs to the autoinducer-2 exporter (AI-2E) (TC 2.A.86) family.</text>
</comment>
<evidence type="ECO:0000256" key="3">
    <source>
        <dbReference type="ARBA" id="ARBA00022692"/>
    </source>
</evidence>
<comment type="subcellular location">
    <subcellularLocation>
        <location evidence="1">Membrane</location>
        <topology evidence="1">Multi-pass membrane protein</topology>
    </subcellularLocation>
</comment>
<dbReference type="PANTHER" id="PTHR21716">
    <property type="entry name" value="TRANSMEMBRANE PROTEIN"/>
    <property type="match status" value="1"/>
</dbReference>
<protein>
    <submittedName>
        <fullName evidence="7">AI-2E family transporter</fullName>
    </submittedName>
</protein>
<evidence type="ECO:0000256" key="2">
    <source>
        <dbReference type="ARBA" id="ARBA00009773"/>
    </source>
</evidence>
<reference evidence="7" key="1">
    <citation type="submission" date="2020-10" db="EMBL/GenBank/DDBJ databases">
        <title>An improved Amphimedon queenslandica hologenome assembly reveals how three proteobacterial symbionts can extend the metabolic phenotypic of their marine sponge host.</title>
        <authorList>
            <person name="Degnan B."/>
            <person name="Degnan S."/>
            <person name="Xiang X."/>
        </authorList>
    </citation>
    <scope>NUCLEOTIDE SEQUENCE</scope>
    <source>
        <strain evidence="7">AqS2</strain>
    </source>
</reference>
<feature type="transmembrane region" description="Helical" evidence="6">
    <location>
        <begin position="146"/>
        <end position="164"/>
    </location>
</feature>
<proteinExistence type="inferred from homology"/>
<keyword evidence="4 6" id="KW-1133">Transmembrane helix</keyword>
<dbReference type="InterPro" id="IPR002549">
    <property type="entry name" value="AI-2E-like"/>
</dbReference>